<dbReference type="Proteomes" id="UP000772151">
    <property type="component" value="Unassembled WGS sequence"/>
</dbReference>
<dbReference type="AlphaFoldDB" id="A0A927WNL6"/>
<evidence type="ECO:0000313" key="1">
    <source>
        <dbReference type="EMBL" id="MBE6084789.1"/>
    </source>
</evidence>
<organism evidence="1 2">
    <name type="scientific">Selenomonas ruminantium</name>
    <dbReference type="NCBI Taxonomy" id="971"/>
    <lineage>
        <taxon>Bacteria</taxon>
        <taxon>Bacillati</taxon>
        <taxon>Bacillota</taxon>
        <taxon>Negativicutes</taxon>
        <taxon>Selenomonadales</taxon>
        <taxon>Selenomonadaceae</taxon>
        <taxon>Selenomonas</taxon>
    </lineage>
</organism>
<reference evidence="1" key="1">
    <citation type="submission" date="2019-04" db="EMBL/GenBank/DDBJ databases">
        <title>Evolution of Biomass-Degrading Anaerobic Consortia Revealed by Metagenomics.</title>
        <authorList>
            <person name="Peng X."/>
        </authorList>
    </citation>
    <scope>NUCLEOTIDE SEQUENCE</scope>
    <source>
        <strain evidence="1">SIG242</strain>
    </source>
</reference>
<evidence type="ECO:0000313" key="2">
    <source>
        <dbReference type="Proteomes" id="UP000772151"/>
    </source>
</evidence>
<gene>
    <name evidence="1" type="ORF">E7203_04870</name>
</gene>
<protein>
    <submittedName>
        <fullName evidence="1">Uncharacterized protein</fullName>
    </submittedName>
</protein>
<sequence>MVGVKKQTKRVVRALNDWNKPRFVEQDEFCKASLKVNRIKINEFANMLTEDIFRPLANMLGENSERPLVALATSKEKLGKVIFLAESARREMEALDKAVTNEELFCVQNRLRELCAAVVEESVSIMNYEGTPFELK</sequence>
<dbReference type="EMBL" id="SVCA01000003">
    <property type="protein sequence ID" value="MBE6084789.1"/>
    <property type="molecule type" value="Genomic_DNA"/>
</dbReference>
<comment type="caution">
    <text evidence="1">The sequence shown here is derived from an EMBL/GenBank/DDBJ whole genome shotgun (WGS) entry which is preliminary data.</text>
</comment>
<proteinExistence type="predicted"/>
<accession>A0A927WNL6</accession>
<name>A0A927WNL6_SELRU</name>
<dbReference type="RefSeq" id="WP_303668849.1">
    <property type="nucleotide sequence ID" value="NZ_SVCA01000003.1"/>
</dbReference>